<dbReference type="GO" id="GO:0004115">
    <property type="term" value="F:3',5'-cyclic-AMP phosphodiesterase activity"/>
    <property type="evidence" value="ECO:0007669"/>
    <property type="project" value="InterPro"/>
</dbReference>
<dbReference type="Pfam" id="PF12706">
    <property type="entry name" value="Lactamase_B_2"/>
    <property type="match status" value="1"/>
</dbReference>
<evidence type="ECO:0000259" key="1">
    <source>
        <dbReference type="SMART" id="SM00849"/>
    </source>
</evidence>
<evidence type="ECO:0000313" key="2">
    <source>
        <dbReference type="EMBL" id="KPC54135.1"/>
    </source>
</evidence>
<reference evidence="2 3" key="1">
    <citation type="submission" date="2015-07" db="EMBL/GenBank/DDBJ databases">
        <title>Draft genome sequence of the Amantichitinum ursilacus IGB-41, a new chitin-degrading bacterium.</title>
        <authorList>
            <person name="Kirstahler P."/>
            <person name="Guenther M."/>
            <person name="Grumaz C."/>
            <person name="Rupp S."/>
            <person name="Zibek S."/>
            <person name="Sohn K."/>
        </authorList>
    </citation>
    <scope>NUCLEOTIDE SEQUENCE [LARGE SCALE GENOMIC DNA]</scope>
    <source>
        <strain evidence="2 3">IGB-41</strain>
    </source>
</reference>
<feature type="domain" description="Metallo-beta-lactamase" evidence="1">
    <location>
        <begin position="17"/>
        <end position="203"/>
    </location>
</feature>
<protein>
    <submittedName>
        <fullName evidence="2">Ribonuclease Z</fullName>
    </submittedName>
</protein>
<dbReference type="GO" id="GO:0006198">
    <property type="term" value="P:cAMP catabolic process"/>
    <property type="evidence" value="ECO:0007669"/>
    <property type="project" value="InterPro"/>
</dbReference>
<dbReference type="AlphaFoldDB" id="A0A0N0GPY7"/>
<sequence>MQLQVLGCSGGIGAGQRTTSLLLDDRILIDAGTGVGDLSFEALLNIDHVFLTHAHMDHIACLPMLLDTAFGSRAEPVTVHATQASIDVLRRHIFNWHIWPDFAAIPDSRNPFLRFAVMEQGDRVDIPGGHITALPALHTVPAVAYALHSDDGCIVFSGDTADHAPFWEAVNQIDDLSALIIETAFADQDADLARTALHFSPGALLNALGQMQHETDVWITHLKPADHALIMQQLHDDPAQGRRFARLQPGQRLDF</sequence>
<dbReference type="InterPro" id="IPR036866">
    <property type="entry name" value="RibonucZ/Hydroxyglut_hydro"/>
</dbReference>
<dbReference type="RefSeq" id="WP_053936838.1">
    <property type="nucleotide sequence ID" value="NZ_LAQT01000003.1"/>
</dbReference>
<dbReference type="PATRIC" id="fig|857265.3.peg.1184"/>
<dbReference type="InterPro" id="IPR001279">
    <property type="entry name" value="Metallo-B-lactamas"/>
</dbReference>
<gene>
    <name evidence="2" type="ORF">WG78_05780</name>
</gene>
<evidence type="ECO:0000313" key="3">
    <source>
        <dbReference type="Proteomes" id="UP000037939"/>
    </source>
</evidence>
<dbReference type="OrthoDB" id="9803916at2"/>
<proteinExistence type="predicted"/>
<dbReference type="PANTHER" id="PTHR42663:SF6">
    <property type="entry name" value="HYDROLASE C777.06C-RELATED"/>
    <property type="match status" value="1"/>
</dbReference>
<keyword evidence="3" id="KW-1185">Reference proteome</keyword>
<dbReference type="SUPFAM" id="SSF56281">
    <property type="entry name" value="Metallo-hydrolase/oxidoreductase"/>
    <property type="match status" value="1"/>
</dbReference>
<dbReference type="STRING" id="857265.WG78_05780"/>
<comment type="caution">
    <text evidence="2">The sequence shown here is derived from an EMBL/GenBank/DDBJ whole genome shotgun (WGS) entry which is preliminary data.</text>
</comment>
<dbReference type="CDD" id="cd07735">
    <property type="entry name" value="class_II_PDE_MBL-fold"/>
    <property type="match status" value="1"/>
</dbReference>
<organism evidence="2 3">
    <name type="scientific">Amantichitinum ursilacus</name>
    <dbReference type="NCBI Taxonomy" id="857265"/>
    <lineage>
        <taxon>Bacteria</taxon>
        <taxon>Pseudomonadati</taxon>
        <taxon>Pseudomonadota</taxon>
        <taxon>Betaproteobacteria</taxon>
        <taxon>Neisseriales</taxon>
        <taxon>Chitinibacteraceae</taxon>
        <taxon>Amantichitinum</taxon>
    </lineage>
</organism>
<dbReference type="Proteomes" id="UP000037939">
    <property type="component" value="Unassembled WGS sequence"/>
</dbReference>
<dbReference type="PANTHER" id="PTHR42663">
    <property type="entry name" value="HYDROLASE C777.06C-RELATED-RELATED"/>
    <property type="match status" value="1"/>
</dbReference>
<dbReference type="SMART" id="SM00849">
    <property type="entry name" value="Lactamase_B"/>
    <property type="match status" value="1"/>
</dbReference>
<accession>A0A0N0GPY7</accession>
<dbReference type="PRINTS" id="PR00388">
    <property type="entry name" value="PDIESTERASE2"/>
</dbReference>
<name>A0A0N0GPY7_9NEIS</name>
<dbReference type="InterPro" id="IPR000396">
    <property type="entry name" value="Pdiesterase2"/>
</dbReference>
<dbReference type="Gene3D" id="3.60.15.10">
    <property type="entry name" value="Ribonuclease Z/Hydroxyacylglutathione hydrolase-like"/>
    <property type="match status" value="1"/>
</dbReference>
<dbReference type="EMBL" id="LAQT01000003">
    <property type="protein sequence ID" value="KPC54135.1"/>
    <property type="molecule type" value="Genomic_DNA"/>
</dbReference>